<dbReference type="Proteomes" id="UP000515159">
    <property type="component" value="Chromosome 12"/>
</dbReference>
<dbReference type="FunFam" id="4.10.640.10:FF:000008">
    <property type="entry name" value="28S ribosomal protein S18b, mitochondrial"/>
    <property type="match status" value="1"/>
</dbReference>
<evidence type="ECO:0000256" key="4">
    <source>
        <dbReference type="ARBA" id="ARBA00022946"/>
    </source>
</evidence>
<dbReference type="AlphaFoldDB" id="A0A6P8NQ30"/>
<comment type="subcellular location">
    <subcellularLocation>
        <location evidence="1">Mitochondrion</location>
    </subcellularLocation>
</comment>
<dbReference type="RefSeq" id="XP_033772809.1">
    <property type="nucleotide sequence ID" value="XM_033916918.1"/>
</dbReference>
<dbReference type="GO" id="GO:0003735">
    <property type="term" value="F:structural constituent of ribosome"/>
    <property type="evidence" value="ECO:0007669"/>
    <property type="project" value="InterPro"/>
</dbReference>
<evidence type="ECO:0000256" key="9">
    <source>
        <dbReference type="ARBA" id="ARBA00035130"/>
    </source>
</evidence>
<dbReference type="InParanoid" id="A0A6P8NQ30"/>
<keyword evidence="11" id="KW-1133">Transmembrane helix</keyword>
<evidence type="ECO:0000256" key="1">
    <source>
        <dbReference type="ARBA" id="ARBA00004173"/>
    </source>
</evidence>
<evidence type="ECO:0000256" key="11">
    <source>
        <dbReference type="SAM" id="Phobius"/>
    </source>
</evidence>
<proteinExistence type="inferred from homology"/>
<evidence type="ECO:0000256" key="6">
    <source>
        <dbReference type="ARBA" id="ARBA00023128"/>
    </source>
</evidence>
<keyword evidence="12" id="KW-1185">Reference proteome</keyword>
<dbReference type="Gene3D" id="4.10.640.10">
    <property type="entry name" value="Ribosomal protein S18"/>
    <property type="match status" value="1"/>
</dbReference>
<dbReference type="InterPro" id="IPR001648">
    <property type="entry name" value="Ribosomal_bS18"/>
</dbReference>
<organism evidence="12 13">
    <name type="scientific">Geotrypetes seraphini</name>
    <name type="common">Gaboon caecilian</name>
    <name type="synonym">Caecilia seraphini</name>
    <dbReference type="NCBI Taxonomy" id="260995"/>
    <lineage>
        <taxon>Eukaryota</taxon>
        <taxon>Metazoa</taxon>
        <taxon>Chordata</taxon>
        <taxon>Craniata</taxon>
        <taxon>Vertebrata</taxon>
        <taxon>Euteleostomi</taxon>
        <taxon>Amphibia</taxon>
        <taxon>Gymnophiona</taxon>
        <taxon>Geotrypetes</taxon>
    </lineage>
</organism>
<reference evidence="13" key="1">
    <citation type="submission" date="2025-08" db="UniProtKB">
        <authorList>
            <consortium name="RefSeq"/>
        </authorList>
    </citation>
    <scope>IDENTIFICATION</scope>
</reference>
<dbReference type="InterPro" id="IPR040054">
    <property type="entry name" value="MRPS18B"/>
</dbReference>
<dbReference type="InterPro" id="IPR036870">
    <property type="entry name" value="Ribosomal_bS18_sf"/>
</dbReference>
<dbReference type="KEGG" id="gsh:117346808"/>
<keyword evidence="4" id="KW-0809">Transit peptide</keyword>
<dbReference type="PANTHER" id="PTHR13329">
    <property type="entry name" value="MITOCHONDRIAL RIBOSOMAL PROTEIN S18B"/>
    <property type="match status" value="1"/>
</dbReference>
<dbReference type="PANTHER" id="PTHR13329:SF2">
    <property type="entry name" value="SMALL RIBOSOMAL SUBUNIT PROTEIN MS40"/>
    <property type="match status" value="1"/>
</dbReference>
<evidence type="ECO:0000256" key="10">
    <source>
        <dbReference type="ARBA" id="ARBA00035515"/>
    </source>
</evidence>
<evidence type="ECO:0000313" key="12">
    <source>
        <dbReference type="Proteomes" id="UP000515159"/>
    </source>
</evidence>
<keyword evidence="7" id="KW-0687">Ribonucleoprotein</keyword>
<keyword evidence="6" id="KW-0496">Mitochondrion</keyword>
<evidence type="ECO:0000313" key="13">
    <source>
        <dbReference type="RefSeq" id="XP_033772809.1"/>
    </source>
</evidence>
<evidence type="ECO:0000256" key="3">
    <source>
        <dbReference type="ARBA" id="ARBA00022553"/>
    </source>
</evidence>
<evidence type="ECO:0000256" key="5">
    <source>
        <dbReference type="ARBA" id="ARBA00022980"/>
    </source>
</evidence>
<dbReference type="OrthoDB" id="21463at2759"/>
<dbReference type="CTD" id="28973"/>
<feature type="transmembrane region" description="Helical" evidence="11">
    <location>
        <begin position="31"/>
        <end position="50"/>
    </location>
</feature>
<keyword evidence="3" id="KW-0597">Phosphoprotein</keyword>
<dbReference type="GeneID" id="117346808"/>
<gene>
    <name evidence="13" type="primary">MRPS18B</name>
</gene>
<dbReference type="Pfam" id="PF01084">
    <property type="entry name" value="Ribosomal_S18"/>
    <property type="match status" value="1"/>
</dbReference>
<dbReference type="FunCoup" id="A0A6P8NQ30">
    <property type="interactions" value="702"/>
</dbReference>
<evidence type="ECO:0000256" key="8">
    <source>
        <dbReference type="ARBA" id="ARBA00032055"/>
    </source>
</evidence>
<dbReference type="GO" id="GO:0005763">
    <property type="term" value="C:mitochondrial small ribosomal subunit"/>
    <property type="evidence" value="ECO:0007669"/>
    <property type="project" value="UniProtKB-ARBA"/>
</dbReference>
<accession>A0A6P8NQ30</accession>
<keyword evidence="11" id="KW-0812">Transmembrane</keyword>
<evidence type="ECO:0000256" key="2">
    <source>
        <dbReference type="ARBA" id="ARBA00006136"/>
    </source>
</evidence>
<comment type="similarity">
    <text evidence="2">Belongs to the bacterial ribosomal protein bS18 family. Mitochondrion-specific ribosomal protein mS40 subfamily.</text>
</comment>
<keyword evidence="5 13" id="KW-0689">Ribosomal protein</keyword>
<protein>
    <recommendedName>
        <fullName evidence="9">Small ribosomal subunit protein mS40</fullName>
    </recommendedName>
    <alternativeName>
        <fullName evidence="8">28S ribosomal protein S18-2, mitochondrial</fullName>
    </alternativeName>
    <alternativeName>
        <fullName evidence="10">28S ribosomal protein S18b, mitochondrial</fullName>
    </alternativeName>
</protein>
<name>A0A6P8NQ30_GEOSA</name>
<dbReference type="SUPFAM" id="SSF46911">
    <property type="entry name" value="Ribosomal protein S18"/>
    <property type="match status" value="1"/>
</dbReference>
<keyword evidence="11" id="KW-0472">Membrane</keyword>
<evidence type="ECO:0000256" key="7">
    <source>
        <dbReference type="ARBA" id="ARBA00023274"/>
    </source>
</evidence>
<dbReference type="GO" id="GO:0032543">
    <property type="term" value="P:mitochondrial translation"/>
    <property type="evidence" value="ECO:0007669"/>
    <property type="project" value="InterPro"/>
</dbReference>
<sequence>MTFVFMHIGHLFSFIFTHKANYISFPCYRRLFPLIYLFFFMYFFFLLRNFTAYVLGKMAGSLCGAIWRATVGSGIRSSRPQQVLLAGVAPRLRFQFLSTEVELADKTATSTTTSFDTTSRYKEKPWDYLISEEYQERYGEQPVWTNYRRNHKGGIPPQKTRKMCIRGDKVCGNPCPICRDQKLGVDYRNVKLLEQFISPHSGSILDATQTGVCRKQQKNLTNAITQARDHGLLSFHIPIIEFQPTADYSNTHAAVNKTPPAAALQNQTAWYPWYDWQQPPEKEVARLRKMYKPFLKVEAAPS</sequence>